<proteinExistence type="inferred from homology"/>
<dbReference type="Gene3D" id="1.10.3450.20">
    <property type="match status" value="1"/>
</dbReference>
<evidence type="ECO:0000256" key="6">
    <source>
        <dbReference type="ARBA" id="ARBA00023242"/>
    </source>
</evidence>
<keyword evidence="6 7" id="KW-0539">Nucleus</keyword>
<dbReference type="AlphaFoldDB" id="A0A8H5B9K4"/>
<evidence type="ECO:0000256" key="1">
    <source>
        <dbReference type="ARBA" id="ARBA00022448"/>
    </source>
</evidence>
<evidence type="ECO:0000313" key="9">
    <source>
        <dbReference type="Proteomes" id="UP000567179"/>
    </source>
</evidence>
<evidence type="ECO:0000256" key="7">
    <source>
        <dbReference type="RuleBase" id="RU365072"/>
    </source>
</evidence>
<keyword evidence="3" id="KW-0653">Protein transport</keyword>
<comment type="subunit">
    <text evidence="7">Part of the nuclear pore complex (NPC).</text>
</comment>
<reference evidence="8 9" key="1">
    <citation type="journal article" date="2020" name="ISME J.">
        <title>Uncovering the hidden diversity of litter-decomposition mechanisms in mushroom-forming fungi.</title>
        <authorList>
            <person name="Floudas D."/>
            <person name="Bentzer J."/>
            <person name="Ahren D."/>
            <person name="Johansson T."/>
            <person name="Persson P."/>
            <person name="Tunlid A."/>
        </authorList>
    </citation>
    <scope>NUCLEOTIDE SEQUENCE [LARGE SCALE GENOMIC DNA]</scope>
    <source>
        <strain evidence="8 9">CBS 101986</strain>
    </source>
</reference>
<keyword evidence="5 7" id="KW-0906">Nuclear pore complex</keyword>
<dbReference type="EMBL" id="JAACJJ010000029">
    <property type="protein sequence ID" value="KAF5319206.1"/>
    <property type="molecule type" value="Genomic_DNA"/>
</dbReference>
<dbReference type="PANTHER" id="PTHR13003:SF2">
    <property type="entry name" value="NUCLEAR PORE COMPLEX PROTEIN NUP107"/>
    <property type="match status" value="1"/>
</dbReference>
<dbReference type="Proteomes" id="UP000567179">
    <property type="component" value="Unassembled WGS sequence"/>
</dbReference>
<evidence type="ECO:0000256" key="2">
    <source>
        <dbReference type="ARBA" id="ARBA00022816"/>
    </source>
</evidence>
<dbReference type="OrthoDB" id="3098at2759"/>
<dbReference type="GO" id="GO:0006606">
    <property type="term" value="P:protein import into nucleus"/>
    <property type="evidence" value="ECO:0007669"/>
    <property type="project" value="TreeGrafter"/>
</dbReference>
<evidence type="ECO:0000256" key="5">
    <source>
        <dbReference type="ARBA" id="ARBA00023132"/>
    </source>
</evidence>
<comment type="subcellular location">
    <subcellularLocation>
        <location evidence="7">Nucleus</location>
        <location evidence="7">Nuclear pore complex</location>
    </subcellularLocation>
    <subcellularLocation>
        <location evidence="7">Nucleus membrane</location>
    </subcellularLocation>
</comment>
<dbReference type="InterPro" id="IPR007252">
    <property type="entry name" value="Nup84/Nup107"/>
</dbReference>
<comment type="function">
    <text evidence="7">Functions as a component of the nuclear pore complex (NPC).</text>
</comment>
<dbReference type="GO" id="GO:0031965">
    <property type="term" value="C:nuclear membrane"/>
    <property type="evidence" value="ECO:0007669"/>
    <property type="project" value="UniProtKB-SubCell"/>
</dbReference>
<dbReference type="Pfam" id="PF04121">
    <property type="entry name" value="Nup84_Nup100"/>
    <property type="match status" value="1"/>
</dbReference>
<comment type="caution">
    <text evidence="8">The sequence shown here is derived from an EMBL/GenBank/DDBJ whole genome shotgun (WGS) entry which is preliminary data.</text>
</comment>
<dbReference type="GO" id="GO:0031080">
    <property type="term" value="C:nuclear pore outer ring"/>
    <property type="evidence" value="ECO:0007669"/>
    <property type="project" value="TreeGrafter"/>
</dbReference>
<accession>A0A8H5B9K4</accession>
<keyword evidence="7" id="KW-0472">Membrane</keyword>
<keyword evidence="4 7" id="KW-0811">Translocation</keyword>
<comment type="similarity">
    <text evidence="7">Belongs to the nucleoporin Nup84/Nup107 family.</text>
</comment>
<dbReference type="Gene3D" id="1.20.190.50">
    <property type="match status" value="1"/>
</dbReference>
<organism evidence="8 9">
    <name type="scientific">Psilocybe cf. subviscida</name>
    <dbReference type="NCBI Taxonomy" id="2480587"/>
    <lineage>
        <taxon>Eukaryota</taxon>
        <taxon>Fungi</taxon>
        <taxon>Dikarya</taxon>
        <taxon>Basidiomycota</taxon>
        <taxon>Agaricomycotina</taxon>
        <taxon>Agaricomycetes</taxon>
        <taxon>Agaricomycetidae</taxon>
        <taxon>Agaricales</taxon>
        <taxon>Agaricineae</taxon>
        <taxon>Strophariaceae</taxon>
        <taxon>Psilocybe</taxon>
    </lineage>
</organism>
<dbReference type="PANTHER" id="PTHR13003">
    <property type="entry name" value="NUP107-RELATED"/>
    <property type="match status" value="1"/>
</dbReference>
<evidence type="ECO:0000313" key="8">
    <source>
        <dbReference type="EMBL" id="KAF5319206.1"/>
    </source>
</evidence>
<dbReference type="GO" id="GO:0017056">
    <property type="term" value="F:structural constituent of nuclear pore"/>
    <property type="evidence" value="ECO:0007669"/>
    <property type="project" value="UniProtKB-UniRule"/>
</dbReference>
<keyword evidence="2" id="KW-0509">mRNA transport</keyword>
<dbReference type="GO" id="GO:0006406">
    <property type="term" value="P:mRNA export from nucleus"/>
    <property type="evidence" value="ECO:0007669"/>
    <property type="project" value="TreeGrafter"/>
</dbReference>
<evidence type="ECO:0000256" key="4">
    <source>
        <dbReference type="ARBA" id="ARBA00023010"/>
    </source>
</evidence>
<keyword evidence="1 7" id="KW-0813">Transport</keyword>
<keyword evidence="9" id="KW-1185">Reference proteome</keyword>
<dbReference type="GO" id="GO:0000973">
    <property type="term" value="P:post-transcriptional tethering of RNA polymerase II gene DNA at nuclear periphery"/>
    <property type="evidence" value="ECO:0007669"/>
    <property type="project" value="TreeGrafter"/>
</dbReference>
<sequence>MADNLYSACAEVLAACQSVKDDIETILDPETGFAPRMRQICRETIEDSENEAEDDIVTLRLEENTWTLLQAVIPARKTESHRTLTAKELLLENPYTPTSTLAQAIMNASPLLAELIVVREWLQEAAPTPALPEVTNGYWKFTKHTVMQNLRTGHGPREGLVSEMDPDAVNRGDGAALVADDATYEKMLLQALYGYVRAGRLEDAVEVCRRAHQPWRAASLRGSLLFRWKALSTVNLDDEDDDPEPQAWSGNRRRKLWKAACVQAALSSRLSDQERLLYASIVPTPQTVSLVKAACRTWEDHLWADINVMCEEKESRELAKLASASFWDGKEDEFERGVEEASSLPDEQDDEEWENEVRNTLVRLKDVAVAEGASADQPFHFSQLYIILDQTDTLLEVFAGGLQEGKYSQDTFEYGSMCRFFAHLCLFLKMIDIPVPPLPAQIILESYIAVLEQAGQRDLIALYAGALGDNAVDRYAAFLVSLALSADFNERRLALSRASEHGLDVERVARVTAEMTVQKAFDVLPPLKDPLPSIINRQPPPNETETLLLRSIEWTTFTEATYPNALEQATAILRYFLGAGRVNAAQSLLSLLPAELASISDPEEVATEYLHYRQFFVIWDSIAAVVDCQAQEARFAQNSGPGSNREARAQWIAQYRDLIFQAYDQIVKLLTTEWLVADVENDEGMRLELIRIRQVYVPELIIRLHYLLYSSRQLMPENLKRAVELANIVADSRYKLYEDFMNKGGRSLSEYLGAVRQAMLAGLASGGSDPFKIVASH</sequence>
<evidence type="ECO:0000256" key="3">
    <source>
        <dbReference type="ARBA" id="ARBA00022927"/>
    </source>
</evidence>
<protein>
    <recommendedName>
        <fullName evidence="7">Nuclear pore complex protein</fullName>
    </recommendedName>
</protein>
<name>A0A8H5B9K4_9AGAR</name>
<gene>
    <name evidence="8" type="ORF">D9619_008447</name>
</gene>